<dbReference type="EMBL" id="POSK01000014">
    <property type="protein sequence ID" value="PNI02878.1"/>
    <property type="molecule type" value="Genomic_DNA"/>
</dbReference>
<organism evidence="7 8">
    <name type="scientific">Vibrio diazotrophicus</name>
    <dbReference type="NCBI Taxonomy" id="685"/>
    <lineage>
        <taxon>Bacteria</taxon>
        <taxon>Pseudomonadati</taxon>
        <taxon>Pseudomonadota</taxon>
        <taxon>Gammaproteobacteria</taxon>
        <taxon>Vibrionales</taxon>
        <taxon>Vibrionaceae</taxon>
        <taxon>Vibrio</taxon>
    </lineage>
</organism>
<dbReference type="InterPro" id="IPR004617">
    <property type="entry name" value="ApaH"/>
</dbReference>
<dbReference type="PANTHER" id="PTHR40942:SF4">
    <property type="entry name" value="CYTOCHROME C5"/>
    <property type="match status" value="1"/>
</dbReference>
<comment type="caution">
    <text evidence="7">The sequence shown here is derived from an EMBL/GenBank/DDBJ whole genome shotgun (WGS) entry which is preliminary data.</text>
</comment>
<reference evidence="7 8" key="1">
    <citation type="submission" date="2018-01" db="EMBL/GenBank/DDBJ databases">
        <title>Draft genome sequences of six Vibrio diazotrophicus strains isolated from deep-sea sediments of the Baltic Sea.</title>
        <authorList>
            <person name="Castillo D."/>
            <person name="Vandieken V."/>
            <person name="Chiang O."/>
            <person name="Middelboe M."/>
        </authorList>
    </citation>
    <scope>NUCLEOTIDE SEQUENCE [LARGE SCALE GENOMIC DNA]</scope>
    <source>
        <strain evidence="7 8">60.27F</strain>
    </source>
</reference>
<gene>
    <name evidence="5" type="primary">apaH</name>
    <name evidence="7" type="ORF">C1N32_17935</name>
</gene>
<dbReference type="RefSeq" id="WP_102966980.1">
    <property type="nucleotide sequence ID" value="NZ_POSK01000014.1"/>
</dbReference>
<protein>
    <recommendedName>
        <fullName evidence="5">Bis(5'-nucleosyl)-tetraphosphatase, symmetrical</fullName>
        <ecNumber evidence="5">3.6.1.41</ecNumber>
    </recommendedName>
    <alternativeName>
        <fullName evidence="5">Ap4A hydrolase</fullName>
    </alternativeName>
    <alternativeName>
        <fullName evidence="5">Diadenosine 5',5'''-P1,P4-tetraphosphate pyrophosphohydrolase</fullName>
    </alternativeName>
    <alternativeName>
        <fullName evidence="5">Diadenosine tetraphosphatase</fullName>
    </alternativeName>
</protein>
<dbReference type="EC" id="3.6.1.41" evidence="5"/>
<evidence type="ECO:0000313" key="7">
    <source>
        <dbReference type="EMBL" id="PNI02878.1"/>
    </source>
</evidence>
<evidence type="ECO:0000256" key="5">
    <source>
        <dbReference type="HAMAP-Rule" id="MF_00199"/>
    </source>
</evidence>
<dbReference type="NCBIfam" id="TIGR00668">
    <property type="entry name" value="apaH"/>
    <property type="match status" value="1"/>
</dbReference>
<comment type="catalytic activity">
    <reaction evidence="4 5">
        <text>P(1),P(4)-bis(5'-adenosyl) tetraphosphate + H2O = 2 ADP + 2 H(+)</text>
        <dbReference type="Rhea" id="RHEA:24252"/>
        <dbReference type="ChEBI" id="CHEBI:15377"/>
        <dbReference type="ChEBI" id="CHEBI:15378"/>
        <dbReference type="ChEBI" id="CHEBI:58141"/>
        <dbReference type="ChEBI" id="CHEBI:456216"/>
        <dbReference type="EC" id="3.6.1.41"/>
    </reaction>
</comment>
<dbReference type="PANTHER" id="PTHR40942">
    <property type="match status" value="1"/>
</dbReference>
<dbReference type="Proteomes" id="UP000236449">
    <property type="component" value="Unassembled WGS sequence"/>
</dbReference>
<name>A0A2J8HX94_VIBDI</name>
<dbReference type="GO" id="GO:0008803">
    <property type="term" value="F:bis(5'-nucleosyl)-tetraphosphatase (symmetrical) activity"/>
    <property type="evidence" value="ECO:0007669"/>
    <property type="project" value="UniProtKB-UniRule"/>
</dbReference>
<evidence type="ECO:0000256" key="4">
    <source>
        <dbReference type="ARBA" id="ARBA00049417"/>
    </source>
</evidence>
<accession>A0A2J8HX94</accession>
<evidence type="ECO:0000313" key="8">
    <source>
        <dbReference type="Proteomes" id="UP000236449"/>
    </source>
</evidence>
<proteinExistence type="inferred from homology"/>
<sequence>MANYIVGDIQGCFDELQLLLEQVNFDPKEDILWVAGDLVARGPKSLETLRFIRSLGDAAKVVLGNHDLHLLAVACGIHPIKSKDKTRPILEAEDRDELLHWLREQPLFLEHDEFVVCHAGISPKWDLDTARECAKEIESILQSDRWMWLIKNMYSNQPDQWRSDLKDLDRYRYIINAYTRMRFCFIDGRLDMKCKLPPSEVSGNLLQPWFDLKNRVPIEKTVLFGHWAALEGYHGKDVIGLDTGCVWGGHLTLLHWEEKKFFTQDALSAAIE</sequence>
<dbReference type="Pfam" id="PF00149">
    <property type="entry name" value="Metallophos"/>
    <property type="match status" value="1"/>
</dbReference>
<keyword evidence="3 5" id="KW-0378">Hydrolase</keyword>
<dbReference type="AlphaFoldDB" id="A0A2J8HX94"/>
<comment type="similarity">
    <text evidence="2 5">Belongs to the Ap4A hydrolase family.</text>
</comment>
<dbReference type="InterPro" id="IPR004843">
    <property type="entry name" value="Calcineurin-like_PHP"/>
</dbReference>
<feature type="domain" description="Calcineurin-like phosphoesterase" evidence="6">
    <location>
        <begin position="5"/>
        <end position="133"/>
    </location>
</feature>
<evidence type="ECO:0000259" key="6">
    <source>
        <dbReference type="Pfam" id="PF00149"/>
    </source>
</evidence>
<dbReference type="PIRSF" id="PIRSF000903">
    <property type="entry name" value="B5n-ttraPtase_sm"/>
    <property type="match status" value="1"/>
</dbReference>
<dbReference type="CDD" id="cd07422">
    <property type="entry name" value="MPP_ApaH"/>
    <property type="match status" value="1"/>
</dbReference>
<comment type="function">
    <text evidence="1 5">Hydrolyzes diadenosine 5',5'''-P1,P4-tetraphosphate to yield ADP.</text>
</comment>
<dbReference type="OrthoDB" id="9807890at2"/>
<evidence type="ECO:0000256" key="1">
    <source>
        <dbReference type="ARBA" id="ARBA00003413"/>
    </source>
</evidence>
<dbReference type="HAMAP" id="MF_00199">
    <property type="entry name" value="ApaH"/>
    <property type="match status" value="1"/>
</dbReference>
<dbReference type="NCBIfam" id="NF001204">
    <property type="entry name" value="PRK00166.1"/>
    <property type="match status" value="1"/>
</dbReference>
<evidence type="ECO:0000256" key="2">
    <source>
        <dbReference type="ARBA" id="ARBA00005419"/>
    </source>
</evidence>
<evidence type="ECO:0000256" key="3">
    <source>
        <dbReference type="ARBA" id="ARBA00022801"/>
    </source>
</evidence>
<dbReference type="SUPFAM" id="SSF56300">
    <property type="entry name" value="Metallo-dependent phosphatases"/>
    <property type="match status" value="1"/>
</dbReference>
<dbReference type="InterPro" id="IPR029052">
    <property type="entry name" value="Metallo-depent_PP-like"/>
</dbReference>
<dbReference type="Gene3D" id="3.60.21.10">
    <property type="match status" value="1"/>
</dbReference>